<dbReference type="Proteomes" id="UP000756860">
    <property type="component" value="Unassembled WGS sequence"/>
</dbReference>
<comment type="subunit">
    <text evidence="3">Monomer.</text>
</comment>
<evidence type="ECO:0000256" key="8">
    <source>
        <dbReference type="ARBA" id="ARBA00023136"/>
    </source>
</evidence>
<proteinExistence type="inferred from homology"/>
<gene>
    <name evidence="14" type="ORF">KI810_04955</name>
</gene>
<dbReference type="InterPro" id="IPR004565">
    <property type="entry name" value="OM_lipoprot_LolB"/>
</dbReference>
<evidence type="ECO:0000256" key="12">
    <source>
        <dbReference type="ARBA" id="ARBA00023288"/>
    </source>
</evidence>
<keyword evidence="6 13" id="KW-0732">Signal</keyword>
<evidence type="ECO:0000313" key="14">
    <source>
        <dbReference type="EMBL" id="MBT0652395.1"/>
    </source>
</evidence>
<evidence type="ECO:0000256" key="7">
    <source>
        <dbReference type="ARBA" id="ARBA00022927"/>
    </source>
</evidence>
<keyword evidence="5" id="KW-0813">Transport</keyword>
<feature type="chain" id="PRO_5046464987" description="Outer-membrane lipoprotein LolB" evidence="13">
    <location>
        <begin position="22"/>
        <end position="229"/>
    </location>
</feature>
<comment type="subcellular location">
    <subcellularLocation>
        <location evidence="1">Cell outer membrane</location>
    </subcellularLocation>
</comment>
<protein>
    <recommendedName>
        <fullName evidence="4">Outer-membrane lipoprotein LolB</fullName>
    </recommendedName>
</protein>
<evidence type="ECO:0000256" key="13">
    <source>
        <dbReference type="SAM" id="SignalP"/>
    </source>
</evidence>
<keyword evidence="9" id="KW-0564">Palmitate</keyword>
<evidence type="ECO:0000256" key="3">
    <source>
        <dbReference type="ARBA" id="ARBA00011245"/>
    </source>
</evidence>
<evidence type="ECO:0000313" key="15">
    <source>
        <dbReference type="Proteomes" id="UP000756860"/>
    </source>
</evidence>
<comment type="caution">
    <text evidence="14">The sequence shown here is derived from an EMBL/GenBank/DDBJ whole genome shotgun (WGS) entry which is preliminary data.</text>
</comment>
<keyword evidence="12 14" id="KW-0449">Lipoprotein</keyword>
<sequence>MHRCIPLVVLLVSLCLAGCAAAPKPLVGLVPGKEAETLQSPISIAIRTPEGGRGGRGYLIFKRPDRFHLAILSPFGLTMLEVFSDGDRLTCLIPSKNTAYSGRIADLPAREGLRTWGLMRWVVEKPPVAGPALKRDHVTADGRRETVFYDDQGVVLRKETDEGDRVVFSDYQVYDGVAFPSVMEISAVTGESVRITFDEPELNRPVEEGALKPNLDGVTVLPFSAFQGF</sequence>
<evidence type="ECO:0000256" key="2">
    <source>
        <dbReference type="ARBA" id="ARBA00009696"/>
    </source>
</evidence>
<keyword evidence="10" id="KW-0143">Chaperone</keyword>
<dbReference type="Pfam" id="PF03550">
    <property type="entry name" value="LolB"/>
    <property type="match status" value="1"/>
</dbReference>
<dbReference type="Gene3D" id="2.50.20.10">
    <property type="entry name" value="Lipoprotein localisation LolA/LolB/LppX"/>
    <property type="match status" value="1"/>
</dbReference>
<evidence type="ECO:0000256" key="6">
    <source>
        <dbReference type="ARBA" id="ARBA00022729"/>
    </source>
</evidence>
<keyword evidence="11" id="KW-0998">Cell outer membrane</keyword>
<dbReference type="RefSeq" id="WP_214174338.1">
    <property type="nucleotide sequence ID" value="NZ_JAHCVK010000001.1"/>
</dbReference>
<evidence type="ECO:0000256" key="4">
    <source>
        <dbReference type="ARBA" id="ARBA00016202"/>
    </source>
</evidence>
<dbReference type="SUPFAM" id="SSF89392">
    <property type="entry name" value="Prokaryotic lipoproteins and lipoprotein localization factors"/>
    <property type="match status" value="1"/>
</dbReference>
<evidence type="ECO:0000256" key="5">
    <source>
        <dbReference type="ARBA" id="ARBA00022448"/>
    </source>
</evidence>
<evidence type="ECO:0000256" key="11">
    <source>
        <dbReference type="ARBA" id="ARBA00023237"/>
    </source>
</evidence>
<keyword evidence="8" id="KW-0472">Membrane</keyword>
<evidence type="ECO:0000256" key="1">
    <source>
        <dbReference type="ARBA" id="ARBA00004442"/>
    </source>
</evidence>
<dbReference type="EMBL" id="JAHCVK010000001">
    <property type="protein sequence ID" value="MBT0652395.1"/>
    <property type="molecule type" value="Genomic_DNA"/>
</dbReference>
<evidence type="ECO:0000256" key="10">
    <source>
        <dbReference type="ARBA" id="ARBA00023186"/>
    </source>
</evidence>
<keyword evidence="7" id="KW-0653">Protein transport</keyword>
<name>A0ABS5SAJ2_9BACT</name>
<comment type="similarity">
    <text evidence="2">Belongs to the LolB family.</text>
</comment>
<feature type="signal peptide" evidence="13">
    <location>
        <begin position="1"/>
        <end position="21"/>
    </location>
</feature>
<reference evidence="14 15" key="1">
    <citation type="submission" date="2021-05" db="EMBL/GenBank/DDBJ databases">
        <title>The draft genome of Geobacter luticola JCM 17780.</title>
        <authorList>
            <person name="Xu Z."/>
            <person name="Masuda Y."/>
            <person name="Itoh H."/>
            <person name="Senoo K."/>
        </authorList>
    </citation>
    <scope>NUCLEOTIDE SEQUENCE [LARGE SCALE GENOMIC DNA]</scope>
    <source>
        <strain evidence="14 15">JCM 17780</strain>
    </source>
</reference>
<organism evidence="14 15">
    <name type="scientific">Geomobilimonas luticola</name>
    <dbReference type="NCBI Taxonomy" id="1114878"/>
    <lineage>
        <taxon>Bacteria</taxon>
        <taxon>Pseudomonadati</taxon>
        <taxon>Thermodesulfobacteriota</taxon>
        <taxon>Desulfuromonadia</taxon>
        <taxon>Geobacterales</taxon>
        <taxon>Geobacteraceae</taxon>
        <taxon>Geomobilimonas</taxon>
    </lineage>
</organism>
<keyword evidence="15" id="KW-1185">Reference proteome</keyword>
<evidence type="ECO:0000256" key="9">
    <source>
        <dbReference type="ARBA" id="ARBA00023139"/>
    </source>
</evidence>
<accession>A0ABS5SAJ2</accession>
<dbReference type="InterPro" id="IPR029046">
    <property type="entry name" value="LolA/LolB/LppX"/>
</dbReference>